<dbReference type="KEGG" id="bwh:A9C19_02435"/>
<dbReference type="RefSeq" id="WP_072578494.1">
    <property type="nucleotide sequence ID" value="NZ_CP016020.1"/>
</dbReference>
<evidence type="ECO:0000313" key="2">
    <source>
        <dbReference type="Proteomes" id="UP000181936"/>
    </source>
</evidence>
<proteinExistence type="predicted"/>
<dbReference type="EMBL" id="CP016020">
    <property type="protein sequence ID" value="APH03706.1"/>
    <property type="molecule type" value="Genomic_DNA"/>
</dbReference>
<reference evidence="1 2" key="1">
    <citation type="journal article" date="2016" name="Sci. Rep.">
        <title>Complete genome sequence and transcriptomic analysis of a novel marine strain Bacillus weihaiensis reveals the mechanism of brown algae degradation.</title>
        <authorList>
            <person name="Zhu Y."/>
            <person name="Chen P."/>
            <person name="Bao Y."/>
            <person name="Men Y."/>
            <person name="Zeng Y."/>
            <person name="Yang J."/>
            <person name="Sun J."/>
            <person name="Sun Y."/>
        </authorList>
    </citation>
    <scope>NUCLEOTIDE SEQUENCE [LARGE SCALE GENOMIC DNA]</scope>
    <source>
        <strain evidence="1 2">Alg07</strain>
    </source>
</reference>
<dbReference type="InterPro" id="IPR054224">
    <property type="entry name" value="DUF6944"/>
</dbReference>
<dbReference type="Proteomes" id="UP000181936">
    <property type="component" value="Chromosome"/>
</dbReference>
<protein>
    <submittedName>
        <fullName evidence="1">Uncharacterized protein</fullName>
    </submittedName>
</protein>
<accession>A0A1L3MMZ2</accession>
<dbReference type="OrthoDB" id="2927316at2"/>
<dbReference type="AlphaFoldDB" id="A0A1L3MMZ2"/>
<name>A0A1L3MMZ2_9BACI</name>
<dbReference type="Pfam" id="PF22116">
    <property type="entry name" value="DUF6944"/>
    <property type="match status" value="1"/>
</dbReference>
<organism evidence="1 2">
    <name type="scientific">Bacillus weihaiensis</name>
    <dbReference type="NCBI Taxonomy" id="1547283"/>
    <lineage>
        <taxon>Bacteria</taxon>
        <taxon>Bacillati</taxon>
        <taxon>Bacillota</taxon>
        <taxon>Bacilli</taxon>
        <taxon>Bacillales</taxon>
        <taxon>Bacillaceae</taxon>
        <taxon>Bacillus</taxon>
    </lineage>
</organism>
<gene>
    <name evidence="1" type="ORF">A9C19_02435</name>
</gene>
<evidence type="ECO:0000313" key="1">
    <source>
        <dbReference type="EMBL" id="APH03706.1"/>
    </source>
</evidence>
<sequence length="177" mass="18485">MNNQEAKANLGSQIQAIGTILSAIAASPSRYLNEKELDTIDLWGNVLQASGNALVADSEEAFTLDKLGNIIQSAGNSTIIVGSLLDVEEKTQETLSIQGNSLQALGGAASFADALGQKPSLENLYGVYGNLLQTIGNSLQALSVRITNKEKSTDINFTGSWIQAVGSVLSAIGQSKS</sequence>
<keyword evidence="2" id="KW-1185">Reference proteome</keyword>